<organism evidence="1 2">
    <name type="scientific">Mycobacterium phage DTDevon</name>
    <dbReference type="NCBI Taxonomy" id="1701800"/>
    <lineage>
        <taxon>Viruses</taxon>
        <taxon>Duplodnaviria</taxon>
        <taxon>Heunggongvirae</taxon>
        <taxon>Uroviricota</taxon>
        <taxon>Caudoviricetes</taxon>
        <taxon>Ceeclamvirinae</taxon>
        <taxon>Bixzunavirus</taxon>
        <taxon>Bixzunavirus Bxz1</taxon>
    </lineage>
</organism>
<evidence type="ECO:0000313" key="2">
    <source>
        <dbReference type="Proteomes" id="UP000224501"/>
    </source>
</evidence>
<dbReference type="Proteomes" id="UP000224501">
    <property type="component" value="Segment"/>
</dbReference>
<name>A0A0N9EL81_9CAUD</name>
<sequence>MSSDWAGVVPQYGLQRTSTYTPGKGAWGVTVDTTYLMNPDQARAMAHDLLDLAALADLRNDSGDDDDDKGSSLIEDGRVVKNRFGKVTEE</sequence>
<accession>A0A0N9EL81</accession>
<dbReference type="EMBL" id="KT365398">
    <property type="protein sequence ID" value="ALF51093.1"/>
    <property type="molecule type" value="Genomic_DNA"/>
</dbReference>
<protein>
    <submittedName>
        <fullName evidence="1">Uncharacterized protein</fullName>
    </submittedName>
</protein>
<gene>
    <name evidence="1" type="ORF">SEA_DTDEVON_264</name>
</gene>
<reference evidence="1 2" key="1">
    <citation type="submission" date="2015-07" db="EMBL/GenBank/DDBJ databases">
        <authorList>
            <person name="Temme D.W."/>
            <person name="Johnson J.E."/>
            <person name="London S.C."/>
            <person name="Surillo G.M."/>
            <person name="Radigan N.J."/>
            <person name="Pyfer K.B."/>
            <person name="Porzucek A.J."/>
            <person name="Philogene A.J."/>
            <person name="Logan K.R."/>
            <person name="Johnson J.E."/>
            <person name="Freeman C.M."/>
            <person name="Ferroni G.J."/>
            <person name="Denigris D.M."/>
            <person name="Collins J.M."/>
            <person name="Casey J.P."/>
            <person name="Buhalo D.J."/>
            <person name="Ahmed A."/>
            <person name="Lahoda L.A."/>
            <person name="Lee-Soety J.Y."/>
            <person name="King-Smith C."/>
            <person name="Delesalle V.A."/>
            <person name="Bradley K.W."/>
            <person name="Asai D.J."/>
            <person name="Bowman C.A."/>
            <person name="Russell D.A."/>
            <person name="Pope W.H."/>
            <person name="Jacobs-Sera D."/>
            <person name="Hendrix R.W."/>
            <person name="Hatfull G.F."/>
        </authorList>
    </citation>
    <scope>NUCLEOTIDE SEQUENCE [LARGE SCALE GENOMIC DNA]</scope>
</reference>
<evidence type="ECO:0000313" key="1">
    <source>
        <dbReference type="EMBL" id="ALF51093.1"/>
    </source>
</evidence>
<proteinExistence type="predicted"/>